<evidence type="ECO:0000313" key="3">
    <source>
        <dbReference type="EMBL" id="KAK6588108.1"/>
    </source>
</evidence>
<keyword evidence="4" id="KW-1185">Reference proteome</keyword>
<dbReference type="InterPro" id="IPR035892">
    <property type="entry name" value="C2_domain_sf"/>
</dbReference>
<organism evidence="3 4">
    <name type="scientific">Cryptosporidium xiaoi</name>
    <dbReference type="NCBI Taxonomy" id="659607"/>
    <lineage>
        <taxon>Eukaryota</taxon>
        <taxon>Sar</taxon>
        <taxon>Alveolata</taxon>
        <taxon>Apicomplexa</taxon>
        <taxon>Conoidasida</taxon>
        <taxon>Coccidia</taxon>
        <taxon>Eucoccidiorida</taxon>
        <taxon>Eimeriorina</taxon>
        <taxon>Cryptosporidiidae</taxon>
        <taxon>Cryptosporidium</taxon>
    </lineage>
</organism>
<dbReference type="AlphaFoldDB" id="A0AAV9XU08"/>
<feature type="transmembrane region" description="Helical" evidence="1">
    <location>
        <begin position="15"/>
        <end position="35"/>
    </location>
</feature>
<keyword evidence="1" id="KW-1133">Transmembrane helix</keyword>
<dbReference type="Proteomes" id="UP001311799">
    <property type="component" value="Unassembled WGS sequence"/>
</dbReference>
<protein>
    <submittedName>
        <fullName evidence="3">Transmembrane protein</fullName>
    </submittedName>
</protein>
<evidence type="ECO:0000256" key="1">
    <source>
        <dbReference type="SAM" id="Phobius"/>
    </source>
</evidence>
<name>A0AAV9XU08_9CRYT</name>
<dbReference type="Pfam" id="PF23634">
    <property type="entry name" value="PH_CERLI1"/>
    <property type="match status" value="1"/>
</dbReference>
<dbReference type="InterPro" id="IPR056293">
    <property type="entry name" value="PH_CERLI1"/>
</dbReference>
<keyword evidence="1 3" id="KW-0812">Transmembrane</keyword>
<gene>
    <name evidence="3" type="ORF">RS030_71029</name>
</gene>
<comment type="caution">
    <text evidence="3">The sequence shown here is derived from an EMBL/GenBank/DDBJ whole genome shotgun (WGS) entry which is preliminary data.</text>
</comment>
<reference evidence="3 4" key="1">
    <citation type="submission" date="2023-10" db="EMBL/GenBank/DDBJ databases">
        <title>Comparative genomics analysis reveals potential genetic determinants of host preference in Cryptosporidium xiaoi.</title>
        <authorList>
            <person name="Xiao L."/>
            <person name="Li J."/>
        </authorList>
    </citation>
    <scope>NUCLEOTIDE SEQUENCE [LARGE SCALE GENOMIC DNA]</scope>
    <source>
        <strain evidence="3 4">52996</strain>
    </source>
</reference>
<evidence type="ECO:0000313" key="4">
    <source>
        <dbReference type="Proteomes" id="UP001311799"/>
    </source>
</evidence>
<proteinExistence type="predicted"/>
<dbReference type="Gene3D" id="2.60.40.150">
    <property type="entry name" value="C2 domain"/>
    <property type="match status" value="1"/>
</dbReference>
<sequence>MWRLFEEIKAKTDGIFGGTGGIVCCAIFGGIFFVLRKYLPHPSEFFPFNWLSLKLGIHKHENFNIILDIIDCFELQEHGKYSLRVKCGREEKETFVSTSTENTHDHSNNNKIFSCSWGEKCIVFVRQREDYLFLELVSHGTFTNSTLGECRIRIMDIFEAKFPKKVTYNIQRGRKYIGKVTLSFYRISPNIFVDETTPVLFQAMINLQTDADIQGNKNICANFDKMSEKEQLIFFSKALQGNLYYLENGNNDKVRMFYFRAIEVTLNRWEWCYWMNEGDYLKGTNKLGSYSFLAMSVVIPDKFDRDRFYIKYHDFYGTHDLFFKTVDIDRDIWSEGIYEFIDRLRTYLDHIKECIPNLSPKRYLDQQEEDECDREEIGENSELMRKKLEVHSTPNNDKINQETASKNTRTVKKYSLEKVKQLMENKPNSPSSIRRMRMEVAPIKEEEAELLVGNTGITYNTQPSILDVCRCPKSIIIAKSSNKELSVGIKCRNKVGTGIYSQIQVPDSFPIVFCKLSSKLIGEIQLLSYTLVAII</sequence>
<accession>A0AAV9XU08</accession>
<keyword evidence="1" id="KW-0472">Membrane</keyword>
<feature type="domain" description="CERLI1-like PH" evidence="2">
    <location>
        <begin position="241"/>
        <end position="350"/>
    </location>
</feature>
<dbReference type="SUPFAM" id="SSF49562">
    <property type="entry name" value="C2 domain (Calcium/lipid-binding domain, CaLB)"/>
    <property type="match status" value="1"/>
</dbReference>
<evidence type="ECO:0000259" key="2">
    <source>
        <dbReference type="Pfam" id="PF23634"/>
    </source>
</evidence>
<dbReference type="EMBL" id="JAWDEY010000035">
    <property type="protein sequence ID" value="KAK6588108.1"/>
    <property type="molecule type" value="Genomic_DNA"/>
</dbReference>